<comment type="caution">
    <text evidence="2">The sequence shown here is derived from an EMBL/GenBank/DDBJ whole genome shotgun (WGS) entry which is preliminary data.</text>
</comment>
<protein>
    <submittedName>
        <fullName evidence="2">Uncharacterized protein</fullName>
    </submittedName>
</protein>
<organism evidence="2 3">
    <name type="scientific">Roseateles koreensis</name>
    <dbReference type="NCBI Taxonomy" id="2987526"/>
    <lineage>
        <taxon>Bacteria</taxon>
        <taxon>Pseudomonadati</taxon>
        <taxon>Pseudomonadota</taxon>
        <taxon>Betaproteobacteria</taxon>
        <taxon>Burkholderiales</taxon>
        <taxon>Sphaerotilaceae</taxon>
        <taxon>Roseateles</taxon>
    </lineage>
</organism>
<proteinExistence type="predicted"/>
<reference evidence="2 3" key="1">
    <citation type="submission" date="2022-10" db="EMBL/GenBank/DDBJ databases">
        <title>paucibacter sp. hw8 Genome sequencing.</title>
        <authorList>
            <person name="Park S."/>
        </authorList>
    </citation>
    <scope>NUCLEOTIDE SEQUENCE [LARGE SCALE GENOMIC DNA]</scope>
    <source>
        <strain evidence="3">hw8</strain>
    </source>
</reference>
<sequence length="87" mass="9463">MISAFVTLLARLVLGVATAVFVLVLLSLALFAMLALALWSLVRGRKPVVDVSGLRRASQFRAGRDMARRPMGEVVDVEVREVPQAKS</sequence>
<gene>
    <name evidence="2" type="ORF">PRZ01_18575</name>
</gene>
<name>A0ABT5KW88_9BURK</name>
<keyword evidence="1" id="KW-1133">Transmembrane helix</keyword>
<feature type="transmembrane region" description="Helical" evidence="1">
    <location>
        <begin position="12"/>
        <end position="39"/>
    </location>
</feature>
<keyword evidence="1" id="KW-0472">Membrane</keyword>
<keyword evidence="1" id="KW-0812">Transmembrane</keyword>
<dbReference type="EMBL" id="JAQQXS010000022">
    <property type="protein sequence ID" value="MDC8787198.1"/>
    <property type="molecule type" value="Genomic_DNA"/>
</dbReference>
<dbReference type="RefSeq" id="WP_273598336.1">
    <property type="nucleotide sequence ID" value="NZ_JAQQXS010000022.1"/>
</dbReference>
<evidence type="ECO:0000313" key="3">
    <source>
        <dbReference type="Proteomes" id="UP001219862"/>
    </source>
</evidence>
<evidence type="ECO:0000256" key="1">
    <source>
        <dbReference type="SAM" id="Phobius"/>
    </source>
</evidence>
<accession>A0ABT5KW88</accession>
<dbReference type="Proteomes" id="UP001219862">
    <property type="component" value="Unassembled WGS sequence"/>
</dbReference>
<evidence type="ECO:0000313" key="2">
    <source>
        <dbReference type="EMBL" id="MDC8787198.1"/>
    </source>
</evidence>
<keyword evidence="3" id="KW-1185">Reference proteome</keyword>